<dbReference type="Pfam" id="PF00096">
    <property type="entry name" value="zf-C2H2"/>
    <property type="match status" value="7"/>
</dbReference>
<feature type="domain" description="C2H2-type" evidence="13">
    <location>
        <begin position="589"/>
        <end position="616"/>
    </location>
</feature>
<feature type="chain" id="PRO_5025358004" description="C2H2-type domain-containing protein" evidence="12">
    <location>
        <begin position="31"/>
        <end position="660"/>
    </location>
</feature>
<feature type="domain" description="C2H2-type" evidence="13">
    <location>
        <begin position="533"/>
        <end position="560"/>
    </location>
</feature>
<evidence type="ECO:0000256" key="9">
    <source>
        <dbReference type="ARBA" id="ARBA00023242"/>
    </source>
</evidence>
<evidence type="ECO:0000256" key="3">
    <source>
        <dbReference type="ARBA" id="ARBA00022737"/>
    </source>
</evidence>
<dbReference type="PANTHER" id="PTHR24393:SF34">
    <property type="entry name" value="PR_SET DOMAIN 13"/>
    <property type="match status" value="1"/>
</dbReference>
<feature type="domain" description="C2H2-type" evidence="13">
    <location>
        <begin position="617"/>
        <end position="639"/>
    </location>
</feature>
<evidence type="ECO:0000256" key="10">
    <source>
        <dbReference type="PROSITE-ProRule" id="PRU00042"/>
    </source>
</evidence>
<dbReference type="GO" id="GO:0000978">
    <property type="term" value="F:RNA polymerase II cis-regulatory region sequence-specific DNA binding"/>
    <property type="evidence" value="ECO:0007669"/>
    <property type="project" value="TreeGrafter"/>
</dbReference>
<keyword evidence="5" id="KW-0862">Zinc</keyword>
<dbReference type="AlphaFoldDB" id="A0A6A5EH35"/>
<dbReference type="FunFam" id="3.30.160.60:FF:000218">
    <property type="entry name" value="Zinc finger protein 10"/>
    <property type="match status" value="1"/>
</dbReference>
<dbReference type="FunFam" id="3.30.160.60:FF:001485">
    <property type="entry name" value="Krueppel-related zinc finger protein"/>
    <property type="match status" value="1"/>
</dbReference>
<feature type="domain" description="C2H2-type" evidence="13">
    <location>
        <begin position="270"/>
        <end position="292"/>
    </location>
</feature>
<dbReference type="EMBL" id="VHII01000020">
    <property type="protein sequence ID" value="KAF1375293.1"/>
    <property type="molecule type" value="Genomic_DNA"/>
</dbReference>
<evidence type="ECO:0000256" key="4">
    <source>
        <dbReference type="ARBA" id="ARBA00022771"/>
    </source>
</evidence>
<proteinExistence type="predicted"/>
<keyword evidence="15" id="KW-1185">Reference proteome</keyword>
<keyword evidence="3" id="KW-0677">Repeat</keyword>
<dbReference type="PROSITE" id="PS50157">
    <property type="entry name" value="ZINC_FINGER_C2H2_2"/>
    <property type="match status" value="11"/>
</dbReference>
<dbReference type="PROSITE" id="PS00028">
    <property type="entry name" value="ZINC_FINGER_C2H2_1"/>
    <property type="match status" value="10"/>
</dbReference>
<dbReference type="InterPro" id="IPR029400">
    <property type="entry name" value="TINF2_N"/>
</dbReference>
<protein>
    <recommendedName>
        <fullName evidence="13">C2H2-type domain-containing protein</fullName>
    </recommendedName>
</protein>
<dbReference type="Proteomes" id="UP000465112">
    <property type="component" value="Chromosome 20"/>
</dbReference>
<name>A0A6A5EH35_PERFL</name>
<evidence type="ECO:0000313" key="15">
    <source>
        <dbReference type="Proteomes" id="UP000465112"/>
    </source>
</evidence>
<dbReference type="GO" id="GO:0001228">
    <property type="term" value="F:DNA-binding transcription activator activity, RNA polymerase II-specific"/>
    <property type="evidence" value="ECO:0007669"/>
    <property type="project" value="TreeGrafter"/>
</dbReference>
<feature type="region of interest" description="Disordered" evidence="11">
    <location>
        <begin position="297"/>
        <end position="327"/>
    </location>
</feature>
<comment type="subcellular location">
    <subcellularLocation>
        <location evidence="1">Nucleus</location>
    </subcellularLocation>
</comment>
<feature type="domain" description="C2H2-type" evidence="13">
    <location>
        <begin position="505"/>
        <end position="532"/>
    </location>
</feature>
<evidence type="ECO:0000256" key="2">
    <source>
        <dbReference type="ARBA" id="ARBA00022723"/>
    </source>
</evidence>
<evidence type="ECO:0000256" key="11">
    <source>
        <dbReference type="SAM" id="MobiDB-lite"/>
    </source>
</evidence>
<dbReference type="GO" id="GO:0008270">
    <property type="term" value="F:zinc ion binding"/>
    <property type="evidence" value="ECO:0007669"/>
    <property type="project" value="UniProtKB-KW"/>
</dbReference>
<evidence type="ECO:0000256" key="12">
    <source>
        <dbReference type="SAM" id="SignalP"/>
    </source>
</evidence>
<dbReference type="Pfam" id="PF13912">
    <property type="entry name" value="zf-C2H2_6"/>
    <property type="match status" value="3"/>
</dbReference>
<keyword evidence="2" id="KW-0479">Metal-binding</keyword>
<organism evidence="14 15">
    <name type="scientific">Perca fluviatilis</name>
    <name type="common">European perch</name>
    <dbReference type="NCBI Taxonomy" id="8168"/>
    <lineage>
        <taxon>Eukaryota</taxon>
        <taxon>Metazoa</taxon>
        <taxon>Chordata</taxon>
        <taxon>Craniata</taxon>
        <taxon>Vertebrata</taxon>
        <taxon>Euteleostomi</taxon>
        <taxon>Actinopterygii</taxon>
        <taxon>Neopterygii</taxon>
        <taxon>Teleostei</taxon>
        <taxon>Neoteleostei</taxon>
        <taxon>Acanthomorphata</taxon>
        <taxon>Eupercaria</taxon>
        <taxon>Perciformes</taxon>
        <taxon>Percoidei</taxon>
        <taxon>Percidae</taxon>
        <taxon>Percinae</taxon>
        <taxon>Perca</taxon>
    </lineage>
</organism>
<evidence type="ECO:0000256" key="5">
    <source>
        <dbReference type="ARBA" id="ARBA00022833"/>
    </source>
</evidence>
<dbReference type="PANTHER" id="PTHR24393">
    <property type="entry name" value="ZINC FINGER PROTEIN"/>
    <property type="match status" value="1"/>
</dbReference>
<feature type="domain" description="C2H2-type" evidence="13">
    <location>
        <begin position="329"/>
        <end position="356"/>
    </location>
</feature>
<dbReference type="Pfam" id="PF13894">
    <property type="entry name" value="zf-C2H2_4"/>
    <property type="match status" value="1"/>
</dbReference>
<keyword evidence="9" id="KW-0539">Nucleus</keyword>
<evidence type="ECO:0000259" key="13">
    <source>
        <dbReference type="PROSITE" id="PS50157"/>
    </source>
</evidence>
<gene>
    <name evidence="14" type="ORF">PFLUV_G00238110</name>
</gene>
<sequence>MASPPPLSSLRLLLPPLRLLTAAMWQVARRQSVKHYGMLEDFVSLVTEAVPELLTEQQRSLLLLALRAKVSLCDPQAVHAHLENTCSVSEATAASWLDAALPGGLEECLRGADREELRELLTNQSGLLGRPTTTVGPDSEKILLSAWSHPLFTELANPEPAPSAAQSDALADLELVKVEVEVMLMTEDEDQDVEETVIGQSASPGETEASNESSAAGGDECQLVSVRLKDSPGNFADQSEDTVGESDATGSEIAANALYSISHNSQRVAHKCPRCGKCFIYRSQVIRHLRTNKSCGASLPGTEPAAPPQQSVPVAEPRPPLEPRPSRKHTCFQCNAAFRDKADLRAHQRTHRARPVQLRPGGGFTCGRCDMAFESADERDAHRLQHRSPDLSCTVCSETFSSQTQLLRHLQTHSVEGAEPCYNCRFCDQSFSGVTQLRIHQRTHTFRSYQCDLCSKTYGSLTGLQSHRASHGAESRFLCPQCGKRFKTRDGLEGHLRTHSGERPYRCPYCPKDFTALAGLNVHVRRHTGERPYVCTVCGKGWPSGGDLQKHMRTHTGERPYVCQECGKAFSISCHLTEHRRIHTGEKPFSCPECGKCLRRKFDLKKHMLSHSDVRPYGCVYCPKSYTRKTHLNRHLLSHRTPPGVAVTAEEADQSALADP</sequence>
<dbReference type="FunFam" id="3.30.160.60:FF:000100">
    <property type="entry name" value="Zinc finger 45-like"/>
    <property type="match status" value="1"/>
</dbReference>
<dbReference type="SUPFAM" id="SSF57667">
    <property type="entry name" value="beta-beta-alpha zinc fingers"/>
    <property type="match status" value="6"/>
</dbReference>
<dbReference type="InterPro" id="IPR013087">
    <property type="entry name" value="Znf_C2H2_type"/>
</dbReference>
<keyword evidence="12" id="KW-0732">Signal</keyword>
<feature type="signal peptide" evidence="12">
    <location>
        <begin position="1"/>
        <end position="30"/>
    </location>
</feature>
<feature type="domain" description="C2H2-type" evidence="13">
    <location>
        <begin position="449"/>
        <end position="476"/>
    </location>
</feature>
<keyword evidence="8" id="KW-0804">Transcription</keyword>
<comment type="caution">
    <text evidence="14">The sequence shown here is derived from an EMBL/GenBank/DDBJ whole genome shotgun (WGS) entry which is preliminary data.</text>
</comment>
<evidence type="ECO:0000256" key="1">
    <source>
        <dbReference type="ARBA" id="ARBA00004123"/>
    </source>
</evidence>
<dbReference type="GO" id="GO:0005634">
    <property type="term" value="C:nucleus"/>
    <property type="evidence" value="ECO:0007669"/>
    <property type="project" value="UniProtKB-SubCell"/>
</dbReference>
<reference evidence="14 15" key="1">
    <citation type="submission" date="2019-06" db="EMBL/GenBank/DDBJ databases">
        <title>A chromosome-scale genome assembly of the European perch, Perca fluviatilis.</title>
        <authorList>
            <person name="Roques C."/>
            <person name="Zahm M."/>
            <person name="Cabau C."/>
            <person name="Klopp C."/>
            <person name="Bouchez O."/>
            <person name="Donnadieu C."/>
            <person name="Kuhl H."/>
            <person name="Gislard M."/>
            <person name="Guendouz S."/>
            <person name="Journot L."/>
            <person name="Haffray P."/>
            <person name="Bestin A."/>
            <person name="Morvezen R."/>
            <person name="Feron R."/>
            <person name="Wen M."/>
            <person name="Jouanno E."/>
            <person name="Herpin A."/>
            <person name="Schartl M."/>
            <person name="Postlethwait J."/>
            <person name="Schaerlinger B."/>
            <person name="Chardard D."/>
            <person name="Lecocq T."/>
            <person name="Poncet C."/>
            <person name="Jaffrelo L."/>
            <person name="Lampietro C."/>
            <person name="Guiguen Y."/>
        </authorList>
    </citation>
    <scope>NUCLEOTIDE SEQUENCE [LARGE SCALE GENOMIC DNA]</scope>
    <source>
        <tissue evidence="14">Blood</tissue>
    </source>
</reference>
<dbReference type="FunFam" id="3.30.160.60:FF:002343">
    <property type="entry name" value="Zinc finger protein 33A"/>
    <property type="match status" value="1"/>
</dbReference>
<dbReference type="FunFam" id="3.30.160.60:FF:000322">
    <property type="entry name" value="GDNF-inducible zinc finger protein 1"/>
    <property type="match status" value="1"/>
</dbReference>
<keyword evidence="6" id="KW-0805">Transcription regulation</keyword>
<keyword evidence="4 10" id="KW-0863">Zinc-finger</keyword>
<dbReference type="Pfam" id="PF14973">
    <property type="entry name" value="TINF2_N"/>
    <property type="match status" value="1"/>
</dbReference>
<evidence type="ECO:0000313" key="14">
    <source>
        <dbReference type="EMBL" id="KAF1375293.1"/>
    </source>
</evidence>
<accession>A0A6A5EH35</accession>
<evidence type="ECO:0000256" key="7">
    <source>
        <dbReference type="ARBA" id="ARBA00023125"/>
    </source>
</evidence>
<feature type="domain" description="C2H2-type" evidence="13">
    <location>
        <begin position="561"/>
        <end position="588"/>
    </location>
</feature>
<feature type="domain" description="C2H2-type" evidence="13">
    <location>
        <begin position="422"/>
        <end position="445"/>
    </location>
</feature>
<dbReference type="InterPro" id="IPR036236">
    <property type="entry name" value="Znf_C2H2_sf"/>
</dbReference>
<dbReference type="Gene3D" id="3.30.160.60">
    <property type="entry name" value="Classic Zinc Finger"/>
    <property type="match status" value="9"/>
</dbReference>
<feature type="domain" description="C2H2-type" evidence="13">
    <location>
        <begin position="477"/>
        <end position="504"/>
    </location>
</feature>
<dbReference type="SMART" id="SM00355">
    <property type="entry name" value="ZnF_C2H2"/>
    <property type="match status" value="12"/>
</dbReference>
<feature type="domain" description="C2H2-type" evidence="13">
    <location>
        <begin position="391"/>
        <end position="418"/>
    </location>
</feature>
<evidence type="ECO:0000256" key="8">
    <source>
        <dbReference type="ARBA" id="ARBA00023163"/>
    </source>
</evidence>
<evidence type="ECO:0000256" key="6">
    <source>
        <dbReference type="ARBA" id="ARBA00023015"/>
    </source>
</evidence>
<keyword evidence="7" id="KW-0238">DNA-binding</keyword>
<dbReference type="FunFam" id="3.30.160.60:FF:000624">
    <property type="entry name" value="zinc finger protein 697"/>
    <property type="match status" value="1"/>
</dbReference>